<dbReference type="GO" id="GO:0003700">
    <property type="term" value="F:DNA-binding transcription factor activity"/>
    <property type="evidence" value="ECO:0007669"/>
    <property type="project" value="TreeGrafter"/>
</dbReference>
<feature type="compositionally biased region" description="Basic and acidic residues" evidence="4">
    <location>
        <begin position="47"/>
        <end position="57"/>
    </location>
</feature>
<dbReference type="InterPro" id="IPR028082">
    <property type="entry name" value="Peripla_BP_I"/>
</dbReference>
<dbReference type="Gene3D" id="1.10.260.40">
    <property type="entry name" value="lambda repressor-like DNA-binding domains"/>
    <property type="match status" value="1"/>
</dbReference>
<reference evidence="6 7" key="1">
    <citation type="submission" date="2017-10" db="EMBL/GenBank/DDBJ databases">
        <title>Draft genome sequences of strains TRE 1, TRE 9, TRE H and TRI 7, isolated from tamarins, belonging to four potential novel Bifidobacterium species.</title>
        <authorList>
            <person name="Mattarelli P."/>
            <person name="Modesto M."/>
            <person name="Puglisi E."/>
            <person name="Morelli L."/>
            <person name="Spezio C."/>
            <person name="Bonetti A."/>
            <person name="Sandri C."/>
        </authorList>
    </citation>
    <scope>NUCLEOTIDE SEQUENCE [LARGE SCALE GENOMIC DNA]</scope>
    <source>
        <strain evidence="7">TRI7</strain>
    </source>
</reference>
<proteinExistence type="predicted"/>
<keyword evidence="2" id="KW-0238">DNA-binding</keyword>
<dbReference type="AlphaFoldDB" id="A0A2M9HFQ0"/>
<dbReference type="PANTHER" id="PTHR30146:SF138">
    <property type="entry name" value="TRANSCRIPTIONAL REGULATORY PROTEIN"/>
    <property type="match status" value="1"/>
</dbReference>
<dbReference type="SUPFAM" id="SSF47413">
    <property type="entry name" value="lambda repressor-like DNA-binding domains"/>
    <property type="match status" value="1"/>
</dbReference>
<dbReference type="InterPro" id="IPR010982">
    <property type="entry name" value="Lambda_DNA-bd_dom_sf"/>
</dbReference>
<dbReference type="Pfam" id="PF00356">
    <property type="entry name" value="LacI"/>
    <property type="match status" value="1"/>
</dbReference>
<evidence type="ECO:0000256" key="3">
    <source>
        <dbReference type="ARBA" id="ARBA00023163"/>
    </source>
</evidence>
<organism evidence="6 7">
    <name type="scientific">Bifidobacterium simiarum</name>
    <dbReference type="NCBI Taxonomy" id="2045441"/>
    <lineage>
        <taxon>Bacteria</taxon>
        <taxon>Bacillati</taxon>
        <taxon>Actinomycetota</taxon>
        <taxon>Actinomycetes</taxon>
        <taxon>Bifidobacteriales</taxon>
        <taxon>Bifidobacteriaceae</taxon>
        <taxon>Bifidobacterium</taxon>
    </lineage>
</organism>
<evidence type="ECO:0000313" key="6">
    <source>
        <dbReference type="EMBL" id="PJM75660.1"/>
    </source>
</evidence>
<name>A0A2M9HFQ0_9BIFI</name>
<feature type="region of interest" description="Disordered" evidence="4">
    <location>
        <begin position="1"/>
        <end position="112"/>
    </location>
</feature>
<gene>
    <name evidence="6" type="ORF">CSQ87_04380</name>
</gene>
<dbReference type="CDD" id="cd01392">
    <property type="entry name" value="HTH_LacI"/>
    <property type="match status" value="1"/>
</dbReference>
<dbReference type="GO" id="GO:0000976">
    <property type="term" value="F:transcription cis-regulatory region binding"/>
    <property type="evidence" value="ECO:0007669"/>
    <property type="project" value="TreeGrafter"/>
</dbReference>
<dbReference type="PROSITE" id="PS50932">
    <property type="entry name" value="HTH_LACI_2"/>
    <property type="match status" value="1"/>
</dbReference>
<keyword evidence="7" id="KW-1185">Reference proteome</keyword>
<accession>A0A2M9HFQ0</accession>
<dbReference type="InterPro" id="IPR046335">
    <property type="entry name" value="LacI/GalR-like_sensor"/>
</dbReference>
<evidence type="ECO:0000256" key="1">
    <source>
        <dbReference type="ARBA" id="ARBA00023015"/>
    </source>
</evidence>
<keyword evidence="1" id="KW-0805">Transcription regulation</keyword>
<feature type="domain" description="HTH lacI-type" evidence="5">
    <location>
        <begin position="112"/>
        <end position="170"/>
    </location>
</feature>
<dbReference type="SUPFAM" id="SSF53822">
    <property type="entry name" value="Periplasmic binding protein-like I"/>
    <property type="match status" value="1"/>
</dbReference>
<evidence type="ECO:0000256" key="2">
    <source>
        <dbReference type="ARBA" id="ARBA00023125"/>
    </source>
</evidence>
<dbReference type="Gene3D" id="3.40.50.2300">
    <property type="match status" value="2"/>
</dbReference>
<protein>
    <submittedName>
        <fullName evidence="6">LacI family transcriptional regulator</fullName>
    </submittedName>
</protein>
<dbReference type="PANTHER" id="PTHR30146">
    <property type="entry name" value="LACI-RELATED TRANSCRIPTIONAL REPRESSOR"/>
    <property type="match status" value="1"/>
</dbReference>
<dbReference type="EMBL" id="PEBK01000003">
    <property type="protein sequence ID" value="PJM75660.1"/>
    <property type="molecule type" value="Genomic_DNA"/>
</dbReference>
<dbReference type="SMART" id="SM00354">
    <property type="entry name" value="HTH_LACI"/>
    <property type="match status" value="1"/>
</dbReference>
<dbReference type="Pfam" id="PF13377">
    <property type="entry name" value="Peripla_BP_3"/>
    <property type="match status" value="1"/>
</dbReference>
<feature type="compositionally biased region" description="Polar residues" evidence="4">
    <location>
        <begin position="87"/>
        <end position="101"/>
    </location>
</feature>
<dbReference type="InterPro" id="IPR000843">
    <property type="entry name" value="HTH_LacI"/>
</dbReference>
<dbReference type="Proteomes" id="UP000231451">
    <property type="component" value="Unassembled WGS sequence"/>
</dbReference>
<feature type="compositionally biased region" description="Polar residues" evidence="4">
    <location>
        <begin position="58"/>
        <end position="70"/>
    </location>
</feature>
<keyword evidence="3" id="KW-0804">Transcription</keyword>
<dbReference type="CDD" id="cd06267">
    <property type="entry name" value="PBP1_LacI_sugar_binding-like"/>
    <property type="match status" value="1"/>
</dbReference>
<sequence length="436" mass="47873">MTPSSYGRLREDRIRFPQVSKTPRVGSIVLPGPGRYHTDVSSEQEQYDDRHDDRTAPTDRTGNPDSADQAEQTDRPDQISQPDRIGQSDQPSKTGQISQPDQPGRPDQSDQVTISDVAKAAGVSIATVSRTFRRPDRVNVNTLNHVRAVAERLGYHTQIIRPRSESNLAGLIALTVNDLNNPVYSQIAHGVQRECGRRGFGLMISETEGSITLERAIIKRSIPHVDGMILCSPRLSDWEVRKAAQSRPLAVMIRMVGGVQSLYADDTPAINETIAAIARLGHREVTYLPGPDRAWGNSLRVRALQSACHATGMRLRHTQCAYPVGRHSARAFAEFLRHPTTAVIAYNDEVAYAFMRFAHDHGLDVPGAVSVVGIDDIPMCEVCSPTLASIAVPRQEMARMAARKVIDQVLHNADGSTAPVVLPSRFVPRDSLGPVR</sequence>
<comment type="caution">
    <text evidence="6">The sequence shown here is derived from an EMBL/GenBank/DDBJ whole genome shotgun (WGS) entry which is preliminary data.</text>
</comment>
<evidence type="ECO:0000259" key="5">
    <source>
        <dbReference type="PROSITE" id="PS50932"/>
    </source>
</evidence>
<evidence type="ECO:0000313" key="7">
    <source>
        <dbReference type="Proteomes" id="UP000231451"/>
    </source>
</evidence>
<evidence type="ECO:0000256" key="4">
    <source>
        <dbReference type="SAM" id="MobiDB-lite"/>
    </source>
</evidence>